<reference evidence="12" key="1">
    <citation type="journal article" date="2019" name="Int. J. Syst. Evol. Microbiol.">
        <title>The Global Catalogue of Microorganisms (GCM) 10K type strain sequencing project: providing services to taxonomists for standard genome sequencing and annotation.</title>
        <authorList>
            <consortium name="The Broad Institute Genomics Platform"/>
            <consortium name="The Broad Institute Genome Sequencing Center for Infectious Disease"/>
            <person name="Wu L."/>
            <person name="Ma J."/>
        </authorList>
    </citation>
    <scope>NUCLEOTIDE SEQUENCE [LARGE SCALE GENOMIC DNA]</scope>
    <source>
        <strain evidence="12">CCM 8904</strain>
    </source>
</reference>
<comment type="function">
    <text evidence="10">Involved in 1,2-propanediol (1,2-PD) degradation by catalyzing the conversion of propanoyl-CoA to propanoyl-phosphate.</text>
</comment>
<dbReference type="NCBIfam" id="NF040837">
    <property type="entry name" value="BMC_EutD_Gpos"/>
    <property type="match status" value="1"/>
</dbReference>
<dbReference type="PIRSF" id="PIRSF010130">
    <property type="entry name" value="PduL"/>
    <property type="match status" value="1"/>
</dbReference>
<keyword evidence="12" id="KW-1185">Reference proteome</keyword>
<evidence type="ECO:0000256" key="2">
    <source>
        <dbReference type="ARBA" id="ARBA00007342"/>
    </source>
</evidence>
<keyword evidence="5 10" id="KW-0808">Transferase</keyword>
<dbReference type="InterPro" id="IPR008300">
    <property type="entry name" value="PTAC"/>
</dbReference>
<dbReference type="NCBIfam" id="NF011652">
    <property type="entry name" value="PRK15070.1"/>
    <property type="match status" value="1"/>
</dbReference>
<protein>
    <recommendedName>
        <fullName evidence="4 10">Phosphate propanoyltransferase</fullName>
        <ecNumber evidence="3 10">2.3.1.222</ecNumber>
    </recommendedName>
</protein>
<evidence type="ECO:0000256" key="10">
    <source>
        <dbReference type="PIRNR" id="PIRNR010130"/>
    </source>
</evidence>
<keyword evidence="8 10" id="KW-0012">Acyltransferase</keyword>
<keyword evidence="7" id="KW-0862">Zinc</keyword>
<dbReference type="Pfam" id="PF06130">
    <property type="entry name" value="PTAC"/>
    <property type="match status" value="1"/>
</dbReference>
<sequence>MTSKLDEIINRVVDEVQKKVSFEIEASGRHVHLDRATIDLLFGVGYQLTPKKWLSQPGQYASEERVDVKGPKGELKNVAILGPERNQSQVEISLTDARLIGIKAPIRESGHLESTPGVTLINGSQSVDLDTGVIVAQRHIHMTYEDAELFGVKNGDVVQVRASGARPLIFDGVVVRISDKFATYMHIDFDEANACGLSKGLRGTIVKCSDAYADD</sequence>
<dbReference type="PANTHER" id="PTHR39453">
    <property type="entry name" value="PHOSPHATE PROPANOYLTRANSFERASE"/>
    <property type="match status" value="1"/>
</dbReference>
<comment type="pathway">
    <text evidence="10">Polyol metabolism; 1,2-propanediol degradation.</text>
</comment>
<evidence type="ECO:0000256" key="4">
    <source>
        <dbReference type="ARBA" id="ARBA00020837"/>
    </source>
</evidence>
<evidence type="ECO:0000256" key="8">
    <source>
        <dbReference type="ARBA" id="ARBA00023315"/>
    </source>
</evidence>
<accession>A0ABW1RDA3</accession>
<evidence type="ECO:0000256" key="5">
    <source>
        <dbReference type="ARBA" id="ARBA00022679"/>
    </source>
</evidence>
<comment type="catalytic activity">
    <reaction evidence="9 10">
        <text>propanoyl-CoA + phosphate = propanoyl phosphate + CoA</text>
        <dbReference type="Rhea" id="RHEA:28046"/>
        <dbReference type="ChEBI" id="CHEBI:43474"/>
        <dbReference type="ChEBI" id="CHEBI:57287"/>
        <dbReference type="ChEBI" id="CHEBI:57392"/>
        <dbReference type="ChEBI" id="CHEBI:58933"/>
        <dbReference type="EC" id="2.3.1.222"/>
    </reaction>
</comment>
<comment type="cofactor">
    <cofactor evidence="1">
        <name>Zn(2+)</name>
        <dbReference type="ChEBI" id="CHEBI:29105"/>
    </cofactor>
</comment>
<evidence type="ECO:0000256" key="9">
    <source>
        <dbReference type="ARBA" id="ARBA00047589"/>
    </source>
</evidence>
<dbReference type="PANTHER" id="PTHR39453:SF1">
    <property type="entry name" value="PHOSPHATE PROPANOYLTRANSFERASE"/>
    <property type="match status" value="1"/>
</dbReference>
<evidence type="ECO:0000256" key="3">
    <source>
        <dbReference type="ARBA" id="ARBA00012206"/>
    </source>
</evidence>
<evidence type="ECO:0000313" key="11">
    <source>
        <dbReference type="EMBL" id="MFC6170846.1"/>
    </source>
</evidence>
<comment type="caution">
    <text evidence="11">The sequence shown here is derived from an EMBL/GenBank/DDBJ whole genome shotgun (WGS) entry which is preliminary data.</text>
</comment>
<dbReference type="EMBL" id="JBHSSL010000055">
    <property type="protein sequence ID" value="MFC6170846.1"/>
    <property type="molecule type" value="Genomic_DNA"/>
</dbReference>
<organism evidence="11 12">
    <name type="scientific">Loigolactobacillus jiayinensis</name>
    <dbReference type="NCBI Taxonomy" id="2486016"/>
    <lineage>
        <taxon>Bacteria</taxon>
        <taxon>Bacillati</taxon>
        <taxon>Bacillota</taxon>
        <taxon>Bacilli</taxon>
        <taxon>Lactobacillales</taxon>
        <taxon>Lactobacillaceae</taxon>
        <taxon>Loigolactobacillus</taxon>
    </lineage>
</organism>
<dbReference type="GO" id="GO:0008959">
    <property type="term" value="F:phosphate acetyltransferase activity"/>
    <property type="evidence" value="ECO:0007669"/>
    <property type="project" value="UniProtKB-EC"/>
</dbReference>
<evidence type="ECO:0000313" key="12">
    <source>
        <dbReference type="Proteomes" id="UP001596289"/>
    </source>
</evidence>
<gene>
    <name evidence="11" type="primary">eutD</name>
    <name evidence="11" type="ORF">ACFQGP_09685</name>
</gene>
<proteinExistence type="inferred from homology"/>
<comment type="similarity">
    <text evidence="2 10">Belongs to the PduL family.</text>
</comment>
<evidence type="ECO:0000256" key="1">
    <source>
        <dbReference type="ARBA" id="ARBA00001947"/>
    </source>
</evidence>
<dbReference type="RefSeq" id="WP_386699618.1">
    <property type="nucleotide sequence ID" value="NZ_JBHSSL010000055.1"/>
</dbReference>
<evidence type="ECO:0000256" key="6">
    <source>
        <dbReference type="ARBA" id="ARBA00022723"/>
    </source>
</evidence>
<dbReference type="Proteomes" id="UP001596289">
    <property type="component" value="Unassembled WGS sequence"/>
</dbReference>
<dbReference type="EC" id="2.3.1.222" evidence="3 10"/>
<keyword evidence="6" id="KW-0479">Metal-binding</keyword>
<name>A0ABW1RDA3_9LACO</name>
<evidence type="ECO:0000256" key="7">
    <source>
        <dbReference type="ARBA" id="ARBA00022833"/>
    </source>
</evidence>